<evidence type="ECO:0000256" key="1">
    <source>
        <dbReference type="SAM" id="Phobius"/>
    </source>
</evidence>
<comment type="caution">
    <text evidence="2">The sequence shown here is derived from an EMBL/GenBank/DDBJ whole genome shotgun (WGS) entry which is preliminary data.</text>
</comment>
<sequence>MATKELSPKFIFSAIPLLIGMLLLLWQENAPVWVVYSLMAIGLIFLKPVFNGWLLPFWQLLMGLCGVVLSIEILLSFFNNQ</sequence>
<feature type="transmembrane region" description="Helical" evidence="1">
    <location>
        <begin position="56"/>
        <end position="78"/>
    </location>
</feature>
<reference evidence="2 3" key="1">
    <citation type="submission" date="2019-09" db="EMBL/GenBank/DDBJ databases">
        <title>Genome sequence and assembly of Adhaeribacter sp.</title>
        <authorList>
            <person name="Chhetri G."/>
        </authorList>
    </citation>
    <scope>NUCLEOTIDE SEQUENCE [LARGE SCALE GENOMIC DNA]</scope>
    <source>
        <strain evidence="2 3">DK36</strain>
    </source>
</reference>
<name>A0A5M6CVA0_9BACT</name>
<dbReference type="EMBL" id="VWSF01000035">
    <property type="protein sequence ID" value="KAA5539154.1"/>
    <property type="molecule type" value="Genomic_DNA"/>
</dbReference>
<keyword evidence="1" id="KW-1133">Transmembrane helix</keyword>
<keyword evidence="1" id="KW-0472">Membrane</keyword>
<dbReference type="Proteomes" id="UP000323426">
    <property type="component" value="Unassembled WGS sequence"/>
</dbReference>
<feature type="transmembrane region" description="Helical" evidence="1">
    <location>
        <begin position="33"/>
        <end position="50"/>
    </location>
</feature>
<feature type="transmembrane region" description="Helical" evidence="1">
    <location>
        <begin position="6"/>
        <end position="26"/>
    </location>
</feature>
<keyword evidence="1" id="KW-0812">Transmembrane</keyword>
<protein>
    <submittedName>
        <fullName evidence="2">Uncharacterized protein</fullName>
    </submittedName>
</protein>
<proteinExistence type="predicted"/>
<organism evidence="2 3">
    <name type="scientific">Adhaeribacter rhizoryzae</name>
    <dbReference type="NCBI Taxonomy" id="2607907"/>
    <lineage>
        <taxon>Bacteria</taxon>
        <taxon>Pseudomonadati</taxon>
        <taxon>Bacteroidota</taxon>
        <taxon>Cytophagia</taxon>
        <taxon>Cytophagales</taxon>
        <taxon>Hymenobacteraceae</taxon>
        <taxon>Adhaeribacter</taxon>
    </lineage>
</organism>
<accession>A0A5M6CVA0</accession>
<gene>
    <name evidence="2" type="ORF">F0145_25125</name>
</gene>
<keyword evidence="3" id="KW-1185">Reference proteome</keyword>
<evidence type="ECO:0000313" key="3">
    <source>
        <dbReference type="Proteomes" id="UP000323426"/>
    </source>
</evidence>
<dbReference type="RefSeq" id="WP_150093296.1">
    <property type="nucleotide sequence ID" value="NZ_VWSF01000035.1"/>
</dbReference>
<dbReference type="AlphaFoldDB" id="A0A5M6CVA0"/>
<evidence type="ECO:0000313" key="2">
    <source>
        <dbReference type="EMBL" id="KAA5539154.1"/>
    </source>
</evidence>